<accession>A0A8J5HQR2</accession>
<evidence type="ECO:0000259" key="4">
    <source>
        <dbReference type="SMART" id="SM01233"/>
    </source>
</evidence>
<dbReference type="Proteomes" id="UP000734854">
    <property type="component" value="Unassembled WGS sequence"/>
</dbReference>
<feature type="compositionally biased region" description="Gly residues" evidence="3">
    <location>
        <begin position="130"/>
        <end position="146"/>
    </location>
</feature>
<dbReference type="AlphaFoldDB" id="A0A8J5HQR2"/>
<dbReference type="GO" id="GO:0005737">
    <property type="term" value="C:cytoplasm"/>
    <property type="evidence" value="ECO:0007669"/>
    <property type="project" value="UniProtKB-SubCell"/>
</dbReference>
<keyword evidence="6" id="KW-1185">Reference proteome</keyword>
<dbReference type="SMART" id="SM01233">
    <property type="entry name" value="HABP4_PAI-RBP1"/>
    <property type="match status" value="1"/>
</dbReference>
<dbReference type="PANTHER" id="PTHR12299">
    <property type="entry name" value="HYALURONIC ACID-BINDING PROTEIN 4"/>
    <property type="match status" value="1"/>
</dbReference>
<reference evidence="5 6" key="1">
    <citation type="submission" date="2020-08" db="EMBL/GenBank/DDBJ databases">
        <title>Plant Genome Project.</title>
        <authorList>
            <person name="Zhang R.-G."/>
        </authorList>
    </citation>
    <scope>NUCLEOTIDE SEQUENCE [LARGE SCALE GENOMIC DNA]</scope>
    <source>
        <tissue evidence="5">Rhizome</tissue>
    </source>
</reference>
<feature type="region of interest" description="Disordered" evidence="3">
    <location>
        <begin position="25"/>
        <end position="204"/>
    </location>
</feature>
<feature type="compositionally biased region" description="Gly residues" evidence="3">
    <location>
        <begin position="73"/>
        <end position="84"/>
    </location>
</feature>
<name>A0A8J5HQR2_ZINOF</name>
<gene>
    <name evidence="5" type="ORF">ZIOFF_012611</name>
</gene>
<dbReference type="InterPro" id="IPR039764">
    <property type="entry name" value="HABP4/SERBP1-like"/>
</dbReference>
<evidence type="ECO:0000313" key="5">
    <source>
        <dbReference type="EMBL" id="KAG6530381.1"/>
    </source>
</evidence>
<dbReference type="Pfam" id="PF04774">
    <property type="entry name" value="HABP4_PAI-RBP1"/>
    <property type="match status" value="1"/>
</dbReference>
<dbReference type="GO" id="GO:0005634">
    <property type="term" value="C:nucleus"/>
    <property type="evidence" value="ECO:0007669"/>
    <property type="project" value="TreeGrafter"/>
</dbReference>
<comment type="caution">
    <text evidence="5">The sequence shown here is derived from an EMBL/GenBank/DDBJ whole genome shotgun (WGS) entry which is preliminary data.</text>
</comment>
<dbReference type="PANTHER" id="PTHR12299:SF17">
    <property type="entry name" value="AT19571P-RELATED"/>
    <property type="match status" value="1"/>
</dbReference>
<dbReference type="InterPro" id="IPR006861">
    <property type="entry name" value="HABP4_PAIRBP1-bd"/>
</dbReference>
<sequence length="382" mass="41335">MATINPFDVLGDDDNDDPSQLIAAQQQQLAAKKPALPTAVSPVVAKLPTKPLPPSQAVRESKEARDNVAPARGGAGRGRGGGRGPNRDFGNENSNGYNRPYGGGRGGGEDGEVDKPERVRPPHQPFSCGRRGGYGGRGGYGNGEFGGNSERPPRRLFERRSGTGRGEEVKRQGGGRGNWGSATDETLAQEKDDVMKSDENLPTEGHAEMTLEEYEKVKEEKRKALLALKAEERKVEIDKDLQAMQLLATKKEIDPIFVKLGSDKDIGKKKDNADRDEKSRKVLFFSSPFLTNSPCFTVYTCQIVSPLPTVQVDEDVEGEEVTVHHSEVVLEAGAQTISLKPHQLKIPASFPHSAGNRETPSLPNCVPVSEILSSLSKTCITS</sequence>
<proteinExistence type="predicted"/>
<organism evidence="5 6">
    <name type="scientific">Zingiber officinale</name>
    <name type="common">Ginger</name>
    <name type="synonym">Amomum zingiber</name>
    <dbReference type="NCBI Taxonomy" id="94328"/>
    <lineage>
        <taxon>Eukaryota</taxon>
        <taxon>Viridiplantae</taxon>
        <taxon>Streptophyta</taxon>
        <taxon>Embryophyta</taxon>
        <taxon>Tracheophyta</taxon>
        <taxon>Spermatophyta</taxon>
        <taxon>Magnoliopsida</taxon>
        <taxon>Liliopsida</taxon>
        <taxon>Zingiberales</taxon>
        <taxon>Zingiberaceae</taxon>
        <taxon>Zingiber</taxon>
    </lineage>
</organism>
<evidence type="ECO:0000313" key="6">
    <source>
        <dbReference type="Proteomes" id="UP000734854"/>
    </source>
</evidence>
<feature type="compositionally biased region" description="Basic and acidic residues" evidence="3">
    <location>
        <begin position="151"/>
        <end position="171"/>
    </location>
</feature>
<feature type="compositionally biased region" description="Low complexity" evidence="3">
    <location>
        <begin position="25"/>
        <end position="37"/>
    </location>
</feature>
<comment type="subcellular location">
    <subcellularLocation>
        <location evidence="1">Cytoplasm</location>
    </subcellularLocation>
</comment>
<dbReference type="EMBL" id="JACMSC010000003">
    <property type="protein sequence ID" value="KAG6530381.1"/>
    <property type="molecule type" value="Genomic_DNA"/>
</dbReference>
<evidence type="ECO:0000256" key="3">
    <source>
        <dbReference type="SAM" id="MobiDB-lite"/>
    </source>
</evidence>
<evidence type="ECO:0000256" key="1">
    <source>
        <dbReference type="ARBA" id="ARBA00004496"/>
    </source>
</evidence>
<dbReference type="InterPro" id="IPR019084">
    <property type="entry name" value="STM1-like_N"/>
</dbReference>
<dbReference type="Gene3D" id="6.10.140.1040">
    <property type="match status" value="1"/>
</dbReference>
<feature type="domain" description="Hyaluronan/mRNA-binding protein" evidence="4">
    <location>
        <begin position="153"/>
        <end position="236"/>
    </location>
</feature>
<feature type="compositionally biased region" description="Basic and acidic residues" evidence="3">
    <location>
        <begin position="188"/>
        <end position="204"/>
    </location>
</feature>
<dbReference type="GO" id="GO:0003723">
    <property type="term" value="F:RNA binding"/>
    <property type="evidence" value="ECO:0007669"/>
    <property type="project" value="InterPro"/>
</dbReference>
<keyword evidence="2" id="KW-0963">Cytoplasm</keyword>
<dbReference type="Pfam" id="PF09598">
    <property type="entry name" value="Stm1_N"/>
    <property type="match status" value="1"/>
</dbReference>
<evidence type="ECO:0000256" key="2">
    <source>
        <dbReference type="ARBA" id="ARBA00022490"/>
    </source>
</evidence>
<protein>
    <recommendedName>
        <fullName evidence="4">Hyaluronan/mRNA-binding protein domain-containing protein</fullName>
    </recommendedName>
</protein>